<gene>
    <name evidence="2" type="ORF">AAG570_004240</name>
</gene>
<reference evidence="2 3" key="1">
    <citation type="submission" date="2024-07" db="EMBL/GenBank/DDBJ databases">
        <title>Chromosome-level genome assembly of the water stick insect Ranatra chinensis (Heteroptera: Nepidae).</title>
        <authorList>
            <person name="Liu X."/>
        </authorList>
    </citation>
    <scope>NUCLEOTIDE SEQUENCE [LARGE SCALE GENOMIC DNA]</scope>
    <source>
        <strain evidence="2">Cailab_2021Rc</strain>
        <tissue evidence="2">Muscle</tissue>
    </source>
</reference>
<evidence type="ECO:0000256" key="1">
    <source>
        <dbReference type="SAM" id="MobiDB-lite"/>
    </source>
</evidence>
<name>A0ABD0Y3V5_9HEMI</name>
<proteinExistence type="predicted"/>
<evidence type="ECO:0000313" key="3">
    <source>
        <dbReference type="Proteomes" id="UP001558652"/>
    </source>
</evidence>
<sequence length="120" mass="13207">MASESRNTYEKNSKQETTEIDKLQNGALWIPNSPVLQGSMSTSEDTLLGKTEVRRSSTVYLEVAETPDKLQQQKTTVKRFILGIGDHLDHITGLGGKDIVCEGSRRAGRDLSEGTRRSVG</sequence>
<accession>A0ABD0Y3V5</accession>
<organism evidence="2 3">
    <name type="scientific">Ranatra chinensis</name>
    <dbReference type="NCBI Taxonomy" id="642074"/>
    <lineage>
        <taxon>Eukaryota</taxon>
        <taxon>Metazoa</taxon>
        <taxon>Ecdysozoa</taxon>
        <taxon>Arthropoda</taxon>
        <taxon>Hexapoda</taxon>
        <taxon>Insecta</taxon>
        <taxon>Pterygota</taxon>
        <taxon>Neoptera</taxon>
        <taxon>Paraneoptera</taxon>
        <taxon>Hemiptera</taxon>
        <taxon>Heteroptera</taxon>
        <taxon>Panheteroptera</taxon>
        <taxon>Nepomorpha</taxon>
        <taxon>Nepidae</taxon>
        <taxon>Ranatrinae</taxon>
        <taxon>Ranatra</taxon>
    </lineage>
</organism>
<dbReference type="AlphaFoldDB" id="A0ABD0Y3V5"/>
<evidence type="ECO:0000313" key="2">
    <source>
        <dbReference type="EMBL" id="KAL1117927.1"/>
    </source>
</evidence>
<protein>
    <submittedName>
        <fullName evidence="2">Uncharacterized protein</fullName>
    </submittedName>
</protein>
<feature type="region of interest" description="Disordered" evidence="1">
    <location>
        <begin position="1"/>
        <end position="24"/>
    </location>
</feature>
<feature type="compositionally biased region" description="Basic and acidic residues" evidence="1">
    <location>
        <begin position="7"/>
        <end position="22"/>
    </location>
</feature>
<dbReference type="EMBL" id="JBFDAA010000015">
    <property type="protein sequence ID" value="KAL1117927.1"/>
    <property type="molecule type" value="Genomic_DNA"/>
</dbReference>
<keyword evidence="3" id="KW-1185">Reference proteome</keyword>
<comment type="caution">
    <text evidence="2">The sequence shown here is derived from an EMBL/GenBank/DDBJ whole genome shotgun (WGS) entry which is preliminary data.</text>
</comment>
<dbReference type="Proteomes" id="UP001558652">
    <property type="component" value="Unassembled WGS sequence"/>
</dbReference>